<reference evidence="1" key="1">
    <citation type="submission" date="2021-06" db="EMBL/GenBank/DDBJ databases">
        <authorList>
            <person name="Kallberg Y."/>
            <person name="Tangrot J."/>
            <person name="Rosling A."/>
        </authorList>
    </citation>
    <scope>NUCLEOTIDE SEQUENCE</scope>
    <source>
        <strain evidence="1">MT106</strain>
    </source>
</reference>
<protein>
    <submittedName>
        <fullName evidence="1">621_t:CDS:1</fullName>
    </submittedName>
</protein>
<dbReference type="Proteomes" id="UP000789831">
    <property type="component" value="Unassembled WGS sequence"/>
</dbReference>
<evidence type="ECO:0000313" key="1">
    <source>
        <dbReference type="EMBL" id="CAG8647420.1"/>
    </source>
</evidence>
<sequence>MPIKYMTKTKITQNSKENINLNTTLKDDSVKITGTLTSQIQLRGEGTKEPYYYTFVKLKGQNVDLPVIFKLTDKMGFSTKPYLEKGMELELFGHYSNSDKSIRKSFTATNYRLCNEKKVRKKCFGCLDPFTCSQSENYDYCSECEINDSRYIPRESQCPECGDGSGIIKFPNQAPRNCKTCYLANQVKKEENIFAK</sequence>
<name>A0A9N9GZY6_9GLOM</name>
<dbReference type="EMBL" id="CAJVPL010004429">
    <property type="protein sequence ID" value="CAG8647420.1"/>
    <property type="molecule type" value="Genomic_DNA"/>
</dbReference>
<keyword evidence="2" id="KW-1185">Reference proteome</keyword>
<organism evidence="1 2">
    <name type="scientific">Ambispora gerdemannii</name>
    <dbReference type="NCBI Taxonomy" id="144530"/>
    <lineage>
        <taxon>Eukaryota</taxon>
        <taxon>Fungi</taxon>
        <taxon>Fungi incertae sedis</taxon>
        <taxon>Mucoromycota</taxon>
        <taxon>Glomeromycotina</taxon>
        <taxon>Glomeromycetes</taxon>
        <taxon>Archaeosporales</taxon>
        <taxon>Ambisporaceae</taxon>
        <taxon>Ambispora</taxon>
    </lineage>
</organism>
<dbReference type="AlphaFoldDB" id="A0A9N9GZY6"/>
<proteinExistence type="predicted"/>
<dbReference type="OrthoDB" id="2329614at2759"/>
<evidence type="ECO:0000313" key="2">
    <source>
        <dbReference type="Proteomes" id="UP000789831"/>
    </source>
</evidence>
<gene>
    <name evidence="1" type="ORF">AGERDE_LOCUS11257</name>
</gene>
<comment type="caution">
    <text evidence="1">The sequence shown here is derived from an EMBL/GenBank/DDBJ whole genome shotgun (WGS) entry which is preliminary data.</text>
</comment>
<accession>A0A9N9GZY6</accession>